<sequence length="70" mass="7600">LVDFLRPFSGRVIKGGIVDADGFRLGGEEVPSQVWLDGLKKDWGFAGNRLKEVPINGETVTNRAATISEV</sequence>
<comment type="caution">
    <text evidence="1">The sequence shown here is derived from an EMBL/GenBank/DDBJ whole genome shotgun (WGS) entry which is preliminary data.</text>
</comment>
<dbReference type="EMBL" id="JAHMHS010000151">
    <property type="protein sequence ID" value="KAK1712214.1"/>
    <property type="molecule type" value="Genomic_DNA"/>
</dbReference>
<dbReference type="RefSeq" id="XP_060359332.1">
    <property type="nucleotide sequence ID" value="XM_060509393.1"/>
</dbReference>
<reference evidence="1" key="1">
    <citation type="submission" date="2021-12" db="EMBL/GenBank/DDBJ databases">
        <title>Comparative genomics, transcriptomics and evolutionary studies reveal genomic signatures of adaptation to plant cell wall in hemibiotrophic fungi.</title>
        <authorList>
            <consortium name="DOE Joint Genome Institute"/>
            <person name="Baroncelli R."/>
            <person name="Diaz J.F."/>
            <person name="Benocci T."/>
            <person name="Peng M."/>
            <person name="Battaglia E."/>
            <person name="Haridas S."/>
            <person name="Andreopoulos W."/>
            <person name="Labutti K."/>
            <person name="Pangilinan J."/>
            <person name="Floch G.L."/>
            <person name="Makela M.R."/>
            <person name="Henrissat B."/>
            <person name="Grigoriev I.V."/>
            <person name="Crouch J.A."/>
            <person name="De Vries R.P."/>
            <person name="Sukno S.A."/>
            <person name="Thon M.R."/>
        </authorList>
    </citation>
    <scope>NUCLEOTIDE SEQUENCE</scope>
    <source>
        <strain evidence="1">CBS 112980</strain>
    </source>
</reference>
<protein>
    <submittedName>
        <fullName evidence="1">Uncharacterized protein</fullName>
    </submittedName>
</protein>
<evidence type="ECO:0000313" key="2">
    <source>
        <dbReference type="Proteomes" id="UP001244207"/>
    </source>
</evidence>
<feature type="non-terminal residue" evidence="1">
    <location>
        <position position="70"/>
    </location>
</feature>
<feature type="non-terminal residue" evidence="1">
    <location>
        <position position="1"/>
    </location>
</feature>
<dbReference type="AlphaFoldDB" id="A0AAD8X9P6"/>
<evidence type="ECO:0000313" key="1">
    <source>
        <dbReference type="EMBL" id="KAK1712214.1"/>
    </source>
</evidence>
<proteinExistence type="predicted"/>
<gene>
    <name evidence="1" type="ORF">BDZ83DRAFT_638930</name>
</gene>
<accession>A0AAD8X9P6</accession>
<organism evidence="1 2">
    <name type="scientific">Glomerella acutata</name>
    <name type="common">Colletotrichum acutatum</name>
    <dbReference type="NCBI Taxonomy" id="27357"/>
    <lineage>
        <taxon>Eukaryota</taxon>
        <taxon>Fungi</taxon>
        <taxon>Dikarya</taxon>
        <taxon>Ascomycota</taxon>
        <taxon>Pezizomycotina</taxon>
        <taxon>Sordariomycetes</taxon>
        <taxon>Hypocreomycetidae</taxon>
        <taxon>Glomerellales</taxon>
        <taxon>Glomerellaceae</taxon>
        <taxon>Colletotrichum</taxon>
        <taxon>Colletotrichum acutatum species complex</taxon>
    </lineage>
</organism>
<dbReference type="Proteomes" id="UP001244207">
    <property type="component" value="Unassembled WGS sequence"/>
</dbReference>
<dbReference type="GeneID" id="85393292"/>
<name>A0AAD8X9P6_GLOAC</name>
<keyword evidence="2" id="KW-1185">Reference proteome</keyword>